<proteinExistence type="predicted"/>
<feature type="region of interest" description="Disordered" evidence="1">
    <location>
        <begin position="271"/>
        <end position="306"/>
    </location>
</feature>
<sequence>MPADPLGSFVWPAPPRAFASVNVLSKAFANEVLGWPGITTDGGPTDEESPQGFDLVDPVTGARVQVVAVPSPDGWGFVQVGSGLEASLVGGAVVLRFAKPRAVMTSSFSVRLVSGEVRETSTDQDQVEVQGIGLEDLVSVLVIGRDGQDQVVSVLGGQFANSPDNTASSPGSVPGTTAAGGTATAVDPLVFADTESWLPRWPAISVSAPPASTSGYGMQRCDSGYGTKILSVDSPTDTSHAYSGTLCVFIELARPRPDAVISCSTSTPPPNYARCVRRTDQTDSSGGGSASSETASEAQQRAMQRFPSGTAWAQAEVFDGAVSASSAFSDDAVSVQLRHIPTANGSADPPGVCFVIELESATATGCVGLTLIATGVAYGAFRDGDGPIELVGIVPDEVTEIEIDGTIVVPVGNVWHHTIDSGSPSPKIVARSADGREGSTA</sequence>
<evidence type="ECO:0000256" key="1">
    <source>
        <dbReference type="SAM" id="MobiDB-lite"/>
    </source>
</evidence>
<evidence type="ECO:0000313" key="2">
    <source>
        <dbReference type="EMBL" id="CAB4596314.1"/>
    </source>
</evidence>
<feature type="compositionally biased region" description="Low complexity" evidence="1">
    <location>
        <begin position="290"/>
        <end position="300"/>
    </location>
</feature>
<reference evidence="2" key="1">
    <citation type="submission" date="2020-05" db="EMBL/GenBank/DDBJ databases">
        <authorList>
            <person name="Chiriac C."/>
            <person name="Salcher M."/>
            <person name="Ghai R."/>
            <person name="Kavagutti S V."/>
        </authorList>
    </citation>
    <scope>NUCLEOTIDE SEQUENCE</scope>
</reference>
<organism evidence="2">
    <name type="scientific">freshwater metagenome</name>
    <dbReference type="NCBI Taxonomy" id="449393"/>
    <lineage>
        <taxon>unclassified sequences</taxon>
        <taxon>metagenomes</taxon>
        <taxon>ecological metagenomes</taxon>
    </lineage>
</organism>
<dbReference type="EMBL" id="CAEZSR010000274">
    <property type="protein sequence ID" value="CAB4596314.1"/>
    <property type="molecule type" value="Genomic_DNA"/>
</dbReference>
<gene>
    <name evidence="2" type="ORF">UFOPK1493_04025</name>
</gene>
<accession>A0A6J6GAW1</accession>
<dbReference type="AlphaFoldDB" id="A0A6J6GAW1"/>
<name>A0A6J6GAW1_9ZZZZ</name>
<protein>
    <submittedName>
        <fullName evidence="2">Unannotated protein</fullName>
    </submittedName>
</protein>